<dbReference type="AlphaFoldDB" id="A0A2M4B6M6"/>
<dbReference type="EMBL" id="GGFK01015147">
    <property type="protein sequence ID" value="MBW48468.1"/>
    <property type="molecule type" value="Transcribed_RNA"/>
</dbReference>
<organism evidence="2">
    <name type="scientific">Anopheles triannulatus</name>
    <dbReference type="NCBI Taxonomy" id="58253"/>
    <lineage>
        <taxon>Eukaryota</taxon>
        <taxon>Metazoa</taxon>
        <taxon>Ecdysozoa</taxon>
        <taxon>Arthropoda</taxon>
        <taxon>Hexapoda</taxon>
        <taxon>Insecta</taxon>
        <taxon>Pterygota</taxon>
        <taxon>Neoptera</taxon>
        <taxon>Endopterygota</taxon>
        <taxon>Diptera</taxon>
        <taxon>Nematocera</taxon>
        <taxon>Culicoidea</taxon>
        <taxon>Culicidae</taxon>
        <taxon>Anophelinae</taxon>
        <taxon>Anopheles</taxon>
    </lineage>
</organism>
<feature type="chain" id="PRO_5014746829" evidence="1">
    <location>
        <begin position="24"/>
        <end position="77"/>
    </location>
</feature>
<evidence type="ECO:0000256" key="1">
    <source>
        <dbReference type="SAM" id="SignalP"/>
    </source>
</evidence>
<sequence length="77" mass="8296">MLSTLMEKGWLPLLLMLSVSLRARNSINSGVPVAPVAPVDPAALPAITARGEWPTSESYVTDGKICFYISAILHDNQ</sequence>
<reference evidence="2" key="1">
    <citation type="submission" date="2018-01" db="EMBL/GenBank/DDBJ databases">
        <title>An insight into the sialome of Amazonian anophelines.</title>
        <authorList>
            <person name="Ribeiro J.M."/>
            <person name="Scarpassa V."/>
            <person name="Calvo E."/>
        </authorList>
    </citation>
    <scope>NUCLEOTIDE SEQUENCE</scope>
    <source>
        <tissue evidence="2">Salivary glands</tissue>
    </source>
</reference>
<accession>A0A2M4B6M6</accession>
<name>A0A2M4B6M6_9DIPT</name>
<proteinExistence type="predicted"/>
<protein>
    <submittedName>
        <fullName evidence="2">Putative secreted protein</fullName>
    </submittedName>
</protein>
<keyword evidence="1" id="KW-0732">Signal</keyword>
<evidence type="ECO:0000313" key="2">
    <source>
        <dbReference type="EMBL" id="MBW48468.1"/>
    </source>
</evidence>
<feature type="signal peptide" evidence="1">
    <location>
        <begin position="1"/>
        <end position="23"/>
    </location>
</feature>